<protein>
    <submittedName>
        <fullName evidence="1">Uncharacterized protein</fullName>
    </submittedName>
</protein>
<feature type="non-terminal residue" evidence="1">
    <location>
        <position position="74"/>
    </location>
</feature>
<dbReference type="EMBL" id="BARU01006568">
    <property type="protein sequence ID" value="GAH33801.1"/>
    <property type="molecule type" value="Genomic_DNA"/>
</dbReference>
<accession>X1EKD6</accession>
<name>X1EKD6_9ZZZZ</name>
<sequence>MIRAIIELKLVYPYKRSMGTLVEFCSLWDSRIFSGGTRRIKAIIAIPSHHFKVIFGENPRIGIYSIPRGMEKFI</sequence>
<evidence type="ECO:0000313" key="1">
    <source>
        <dbReference type="EMBL" id="GAH33801.1"/>
    </source>
</evidence>
<reference evidence="1" key="1">
    <citation type="journal article" date="2014" name="Front. Microbiol.">
        <title>High frequency of phylogenetically diverse reductive dehalogenase-homologous genes in deep subseafloor sedimentary metagenomes.</title>
        <authorList>
            <person name="Kawai M."/>
            <person name="Futagami T."/>
            <person name="Toyoda A."/>
            <person name="Takaki Y."/>
            <person name="Nishi S."/>
            <person name="Hori S."/>
            <person name="Arai W."/>
            <person name="Tsubouchi T."/>
            <person name="Morono Y."/>
            <person name="Uchiyama I."/>
            <person name="Ito T."/>
            <person name="Fujiyama A."/>
            <person name="Inagaki F."/>
            <person name="Takami H."/>
        </authorList>
    </citation>
    <scope>NUCLEOTIDE SEQUENCE</scope>
    <source>
        <strain evidence="1">Expedition CK06-06</strain>
    </source>
</reference>
<proteinExistence type="predicted"/>
<comment type="caution">
    <text evidence="1">The sequence shown here is derived from an EMBL/GenBank/DDBJ whole genome shotgun (WGS) entry which is preliminary data.</text>
</comment>
<organism evidence="1">
    <name type="scientific">marine sediment metagenome</name>
    <dbReference type="NCBI Taxonomy" id="412755"/>
    <lineage>
        <taxon>unclassified sequences</taxon>
        <taxon>metagenomes</taxon>
        <taxon>ecological metagenomes</taxon>
    </lineage>
</organism>
<gene>
    <name evidence="1" type="ORF">S03H2_12922</name>
</gene>
<dbReference type="AlphaFoldDB" id="X1EKD6"/>